<name>A0A5K7X790_9BACT</name>
<sequence length="97" mass="10597">MAPRPRKLHVLMIGRQCRAACVEIAATGGLAHDASWRNRYTARSQANFAAYNLVRTLRVSCGKQTCGRGLRPRSSVELLQPLVVVTVIGVGDASHKR</sequence>
<accession>A0A5K7X790</accession>
<organism evidence="1 2">
    <name type="scientific">Lacipirellula parvula</name>
    <dbReference type="NCBI Taxonomy" id="2650471"/>
    <lineage>
        <taxon>Bacteria</taxon>
        <taxon>Pseudomonadati</taxon>
        <taxon>Planctomycetota</taxon>
        <taxon>Planctomycetia</taxon>
        <taxon>Pirellulales</taxon>
        <taxon>Lacipirellulaceae</taxon>
        <taxon>Lacipirellula</taxon>
    </lineage>
</organism>
<reference evidence="2" key="1">
    <citation type="submission" date="2019-10" db="EMBL/GenBank/DDBJ databases">
        <title>Lacipirellula parvula gen. nov., sp. nov., representing a lineage of planctomycetes widespread in freshwater anoxic habitats, and description of the family Lacipirellulaceae.</title>
        <authorList>
            <person name="Dedysh S.N."/>
            <person name="Kulichevskaya I.S."/>
            <person name="Beletsky A.V."/>
            <person name="Rakitin A.L."/>
            <person name="Mardanov A.V."/>
            <person name="Ivanova A.A."/>
            <person name="Saltykova V.X."/>
            <person name="Rijpstra W.I.C."/>
            <person name="Sinninghe Damste J.S."/>
            <person name="Ravin N.V."/>
        </authorList>
    </citation>
    <scope>NUCLEOTIDE SEQUENCE [LARGE SCALE GENOMIC DNA]</scope>
    <source>
        <strain evidence="2">PX69</strain>
    </source>
</reference>
<dbReference type="KEGG" id="lpav:PLANPX_0203"/>
<dbReference type="EMBL" id="AP021861">
    <property type="protein sequence ID" value="BBO30591.1"/>
    <property type="molecule type" value="Genomic_DNA"/>
</dbReference>
<gene>
    <name evidence="1" type="ORF">PLANPX_0203</name>
</gene>
<evidence type="ECO:0000313" key="1">
    <source>
        <dbReference type="EMBL" id="BBO30591.1"/>
    </source>
</evidence>
<protein>
    <submittedName>
        <fullName evidence="1">Uncharacterized protein</fullName>
    </submittedName>
</protein>
<evidence type="ECO:0000313" key="2">
    <source>
        <dbReference type="Proteomes" id="UP000326837"/>
    </source>
</evidence>
<dbReference type="AlphaFoldDB" id="A0A5K7X790"/>
<dbReference type="Proteomes" id="UP000326837">
    <property type="component" value="Chromosome"/>
</dbReference>
<proteinExistence type="predicted"/>
<keyword evidence="2" id="KW-1185">Reference proteome</keyword>